<evidence type="ECO:0000256" key="2">
    <source>
        <dbReference type="ARBA" id="ARBA00023015"/>
    </source>
</evidence>
<feature type="domain" description="HTH tetR-type" evidence="6">
    <location>
        <begin position="8"/>
        <end position="68"/>
    </location>
</feature>
<evidence type="ECO:0000256" key="4">
    <source>
        <dbReference type="ARBA" id="ARBA00023163"/>
    </source>
</evidence>
<dbReference type="GO" id="GO:0003677">
    <property type="term" value="F:DNA binding"/>
    <property type="evidence" value="ECO:0007669"/>
    <property type="project" value="UniProtKB-UniRule"/>
</dbReference>
<evidence type="ECO:0000256" key="1">
    <source>
        <dbReference type="ARBA" id="ARBA00022491"/>
    </source>
</evidence>
<dbReference type="PROSITE" id="PS50977">
    <property type="entry name" value="HTH_TETR_2"/>
    <property type="match status" value="1"/>
</dbReference>
<evidence type="ECO:0000313" key="7">
    <source>
        <dbReference type="EMBL" id="MBS4181798.1"/>
    </source>
</evidence>
<dbReference type="Pfam" id="PF00440">
    <property type="entry name" value="TetR_N"/>
    <property type="match status" value="1"/>
</dbReference>
<proteinExistence type="predicted"/>
<dbReference type="InterPro" id="IPR036271">
    <property type="entry name" value="Tet_transcr_reg_TetR-rel_C_sf"/>
</dbReference>
<comment type="caution">
    <text evidence="7">The sequence shown here is derived from an EMBL/GenBank/DDBJ whole genome shotgun (WGS) entry which is preliminary data.</text>
</comment>
<evidence type="ECO:0000256" key="5">
    <source>
        <dbReference type="PROSITE-ProRule" id="PRU00335"/>
    </source>
</evidence>
<keyword evidence="1" id="KW-0678">Repressor</keyword>
<reference evidence="7" key="1">
    <citation type="submission" date="2021-05" db="EMBL/GenBank/DDBJ databases">
        <title>Novel Bacillus species.</title>
        <authorList>
            <person name="Liu G."/>
        </authorList>
    </citation>
    <scope>NUCLEOTIDE SEQUENCE</scope>
    <source>
        <strain evidence="7">FJAT-50051</strain>
    </source>
</reference>
<gene>
    <name evidence="7" type="ORF">KHB02_10400</name>
</gene>
<keyword evidence="3 5" id="KW-0238">DNA-binding</keyword>
<dbReference type="InterPro" id="IPR009057">
    <property type="entry name" value="Homeodomain-like_sf"/>
</dbReference>
<dbReference type="EMBL" id="JAGYPE010000002">
    <property type="protein sequence ID" value="MBS4181798.1"/>
    <property type="molecule type" value="Genomic_DNA"/>
</dbReference>
<dbReference type="InterPro" id="IPR039538">
    <property type="entry name" value="BetI_C"/>
</dbReference>
<dbReference type="SUPFAM" id="SSF46689">
    <property type="entry name" value="Homeodomain-like"/>
    <property type="match status" value="1"/>
</dbReference>
<evidence type="ECO:0000256" key="3">
    <source>
        <dbReference type="ARBA" id="ARBA00023125"/>
    </source>
</evidence>
<evidence type="ECO:0000259" key="6">
    <source>
        <dbReference type="PROSITE" id="PS50977"/>
    </source>
</evidence>
<accession>A0A942SY27</accession>
<dbReference type="AlphaFoldDB" id="A0A942SY27"/>
<sequence length="197" mass="21613">MPRRVDTEERGAVVTAACLRILERDGLAALSVRNVADEAGIAPASLRRVFPTQAALREHCLTIIEYRVTERIVALRSSGRAYALDLLAQVLPLDAERTTEILAQVQLGVLSRTDGDLARSARRLNDGVRRVCAHALQVLHDDGSLGAGRDLADEADRLHALVDGLAVEHTWDPSARTPERILALVELHLDDLVARRR</sequence>
<protein>
    <submittedName>
        <fullName evidence="7">TetR family transcriptional regulator C-terminal domain-containing protein</fullName>
    </submittedName>
</protein>
<dbReference type="Gene3D" id="1.10.357.10">
    <property type="entry name" value="Tetracycline Repressor, domain 2"/>
    <property type="match status" value="1"/>
</dbReference>
<dbReference type="InterPro" id="IPR001647">
    <property type="entry name" value="HTH_TetR"/>
</dbReference>
<feature type="DNA-binding region" description="H-T-H motif" evidence="5">
    <location>
        <begin position="31"/>
        <end position="50"/>
    </location>
</feature>
<organism evidence="7">
    <name type="scientific">Neobacillus citreus</name>
    <dbReference type="NCBI Taxonomy" id="2833578"/>
    <lineage>
        <taxon>Bacteria</taxon>
        <taxon>Bacillati</taxon>
        <taxon>Bacillota</taxon>
        <taxon>Bacilli</taxon>
        <taxon>Bacillales</taxon>
        <taxon>Bacillaceae</taxon>
        <taxon>Neobacillus</taxon>
    </lineage>
</organism>
<dbReference type="Pfam" id="PF13977">
    <property type="entry name" value="TetR_C_6"/>
    <property type="match status" value="1"/>
</dbReference>
<dbReference type="SUPFAM" id="SSF48498">
    <property type="entry name" value="Tetracyclin repressor-like, C-terminal domain"/>
    <property type="match status" value="1"/>
</dbReference>
<keyword evidence="4" id="KW-0804">Transcription</keyword>
<name>A0A942SY27_9BACI</name>
<keyword evidence="2" id="KW-0805">Transcription regulation</keyword>